<dbReference type="InterPro" id="IPR010978">
    <property type="entry name" value="tRNA-bd_arm"/>
</dbReference>
<protein>
    <recommendedName>
        <fullName evidence="1 7">Serine--tRNA ligase</fullName>
        <ecNumber evidence="1 7">6.1.1.11</ecNumber>
    </recommendedName>
</protein>
<feature type="binding site" evidence="8">
    <location>
        <position position="229"/>
    </location>
    <ligand>
        <name>L-serine</name>
        <dbReference type="ChEBI" id="CHEBI:33384"/>
    </ligand>
</feature>
<dbReference type="InterPro" id="IPR002317">
    <property type="entry name" value="Ser-tRNA-ligase_type_1"/>
</dbReference>
<keyword evidence="4 9" id="KW-0067">ATP-binding</keyword>
<evidence type="ECO:0000256" key="7">
    <source>
        <dbReference type="NCBIfam" id="TIGR00414"/>
    </source>
</evidence>
<keyword evidence="10" id="KW-0175">Coiled coil</keyword>
<dbReference type="InterPro" id="IPR015866">
    <property type="entry name" value="Ser-tRNA-synth_1_N"/>
</dbReference>
<dbReference type="EC" id="6.1.1.11" evidence="1 7"/>
<dbReference type="SUPFAM" id="SSF46589">
    <property type="entry name" value="tRNA-binding arm"/>
    <property type="match status" value="1"/>
</dbReference>
<evidence type="ECO:0000256" key="1">
    <source>
        <dbReference type="ARBA" id="ARBA00012840"/>
    </source>
</evidence>
<dbReference type="EMBL" id="LCBL01000001">
    <property type="protein sequence ID" value="KKS09709.1"/>
    <property type="molecule type" value="Genomic_DNA"/>
</dbReference>
<evidence type="ECO:0000259" key="11">
    <source>
        <dbReference type="PROSITE" id="PS50862"/>
    </source>
</evidence>
<dbReference type="InterPro" id="IPR002314">
    <property type="entry name" value="aa-tRNA-synt_IIb"/>
</dbReference>
<keyword evidence="2 12" id="KW-0436">Ligase</keyword>
<keyword evidence="3" id="KW-0547">Nucleotide-binding</keyword>
<dbReference type="GO" id="GO:0005524">
    <property type="term" value="F:ATP binding"/>
    <property type="evidence" value="ECO:0007669"/>
    <property type="project" value="UniProtKB-KW"/>
</dbReference>
<dbReference type="SUPFAM" id="SSF55681">
    <property type="entry name" value="Class II aaRS and biotin synthetases"/>
    <property type="match status" value="1"/>
</dbReference>
<dbReference type="PROSITE" id="PS50862">
    <property type="entry name" value="AA_TRNA_LIGASE_II"/>
    <property type="match status" value="1"/>
</dbReference>
<sequence length="429" mass="49308">MLDIKFIRENPDIVKKAAKIKGIDVDIDRLLALDKNRVGLIKEVDNLRQMRKSDKKPTEEQIKEIKEVKEQLAKKENKLRTIEAEFDRLMLFVPNIPSPDAPLGGEEANKEIYRWGEPTEFNFPIKDHIELAKDLDLIDFESGVKVSGFRGYYLKNEAVLLQMALMWHALKKLQEKGFTLMIPPTLVRSFALTGSGQFPFAEAETYQVTNANRNAKDVDLKEPLYLVGTAEPSLLAYKANKILNDDDLPVTLCGFSQCYRSEIGSYGKDTRGAYRLHEFMKVEQVVFCKADLKESQDWLQKIKDTSLEMLEELNLPHRVLQIATGDMGAGKYDMYDIETWMPSRNSYGETHSASNFTDWQTRRLNIKYKTRDGQIIYPHALNNTMIASPRILIALFENYQQEDGSIKIPEILQKFIGIKEIKRTVNSEQ</sequence>
<reference evidence="12 13" key="1">
    <citation type="journal article" date="2015" name="Nature">
        <title>rRNA introns, odd ribosomes, and small enigmatic genomes across a large radiation of phyla.</title>
        <authorList>
            <person name="Brown C.T."/>
            <person name="Hug L.A."/>
            <person name="Thomas B.C."/>
            <person name="Sharon I."/>
            <person name="Castelle C.J."/>
            <person name="Singh A."/>
            <person name="Wilkins M.J."/>
            <person name="Williams K.H."/>
            <person name="Banfield J.F."/>
        </authorList>
    </citation>
    <scope>NUCLEOTIDE SEQUENCE [LARGE SCALE GENOMIC DNA]</scope>
</reference>
<evidence type="ECO:0000256" key="6">
    <source>
        <dbReference type="ARBA" id="ARBA00023146"/>
    </source>
</evidence>
<proteinExistence type="predicted"/>
<dbReference type="GO" id="GO:0005737">
    <property type="term" value="C:cytoplasm"/>
    <property type="evidence" value="ECO:0007669"/>
    <property type="project" value="UniProtKB-UniRule"/>
</dbReference>
<dbReference type="Proteomes" id="UP000033869">
    <property type="component" value="Unassembled WGS sequence"/>
</dbReference>
<dbReference type="Gene3D" id="3.30.930.10">
    <property type="entry name" value="Bira Bifunctional Protein, Domain 2"/>
    <property type="match status" value="1"/>
</dbReference>
<keyword evidence="5" id="KW-0648">Protein biosynthesis</keyword>
<gene>
    <name evidence="12" type="ORF">UU65_C0001G0114</name>
</gene>
<name>A0A0G0W9N1_UNCC2</name>
<dbReference type="InterPro" id="IPR033729">
    <property type="entry name" value="SerRS_core"/>
</dbReference>
<dbReference type="Gene3D" id="1.10.287.40">
    <property type="entry name" value="Serine-tRNA synthetase, tRNA binding domain"/>
    <property type="match status" value="1"/>
</dbReference>
<feature type="binding site" evidence="9">
    <location>
        <begin position="260"/>
        <end position="262"/>
    </location>
    <ligand>
        <name>ATP</name>
        <dbReference type="ChEBI" id="CHEBI:30616"/>
    </ligand>
</feature>
<feature type="binding site" evidence="8">
    <location>
        <position position="260"/>
    </location>
    <ligand>
        <name>L-serine</name>
        <dbReference type="ChEBI" id="CHEBI:33384"/>
    </ligand>
</feature>
<dbReference type="PIRSF" id="PIRSF001529">
    <property type="entry name" value="Ser-tRNA-synth_IIa"/>
    <property type="match status" value="1"/>
</dbReference>
<evidence type="ECO:0000256" key="10">
    <source>
        <dbReference type="SAM" id="Coils"/>
    </source>
</evidence>
<accession>A0A0G0W9N1</accession>
<dbReference type="CDD" id="cd00770">
    <property type="entry name" value="SerRS_core"/>
    <property type="match status" value="1"/>
</dbReference>
<feature type="binding site" evidence="8">
    <location>
        <position position="283"/>
    </location>
    <ligand>
        <name>L-serine</name>
        <dbReference type="ChEBI" id="CHEBI:33384"/>
    </ligand>
</feature>
<dbReference type="InterPro" id="IPR006195">
    <property type="entry name" value="aa-tRNA-synth_II"/>
</dbReference>
<feature type="domain" description="Aminoacyl-transfer RNA synthetases class-II family profile" evidence="11">
    <location>
        <begin position="127"/>
        <end position="409"/>
    </location>
</feature>
<dbReference type="GO" id="GO:0006434">
    <property type="term" value="P:seryl-tRNA aminoacylation"/>
    <property type="evidence" value="ECO:0007669"/>
    <property type="project" value="UniProtKB-UniRule"/>
</dbReference>
<evidence type="ECO:0000256" key="5">
    <source>
        <dbReference type="ARBA" id="ARBA00022917"/>
    </source>
</evidence>
<feature type="site" description="Important for serine binding" evidence="8">
    <location>
        <position position="384"/>
    </location>
</feature>
<evidence type="ECO:0000256" key="4">
    <source>
        <dbReference type="ARBA" id="ARBA00022840"/>
    </source>
</evidence>
<dbReference type="Pfam" id="PF00587">
    <property type="entry name" value="tRNA-synt_2b"/>
    <property type="match status" value="1"/>
</dbReference>
<evidence type="ECO:0000256" key="8">
    <source>
        <dbReference type="PIRSR" id="PIRSR001529-1"/>
    </source>
</evidence>
<keyword evidence="6 12" id="KW-0030">Aminoacyl-tRNA synthetase</keyword>
<feature type="binding site" evidence="9">
    <location>
        <begin position="349"/>
        <end position="352"/>
    </location>
    <ligand>
        <name>ATP</name>
        <dbReference type="ChEBI" id="CHEBI:30616"/>
    </ligand>
</feature>
<feature type="coiled-coil region" evidence="10">
    <location>
        <begin position="58"/>
        <end position="85"/>
    </location>
</feature>
<evidence type="ECO:0000256" key="2">
    <source>
        <dbReference type="ARBA" id="ARBA00022598"/>
    </source>
</evidence>
<dbReference type="Pfam" id="PF02403">
    <property type="entry name" value="Seryl_tRNA_N"/>
    <property type="match status" value="1"/>
</dbReference>
<evidence type="ECO:0000256" key="9">
    <source>
        <dbReference type="PIRSR" id="PIRSR001529-2"/>
    </source>
</evidence>
<comment type="caution">
    <text evidence="12">The sequence shown here is derived from an EMBL/GenBank/DDBJ whole genome shotgun (WGS) entry which is preliminary data.</text>
</comment>
<dbReference type="InterPro" id="IPR045864">
    <property type="entry name" value="aa-tRNA-synth_II/BPL/LPL"/>
</dbReference>
<feature type="binding site" evidence="8">
    <location>
        <position position="382"/>
    </location>
    <ligand>
        <name>L-serine</name>
        <dbReference type="ChEBI" id="CHEBI:33384"/>
    </ligand>
</feature>
<dbReference type="GO" id="GO:0004828">
    <property type="term" value="F:serine-tRNA ligase activity"/>
    <property type="evidence" value="ECO:0007669"/>
    <property type="project" value="UniProtKB-UniRule"/>
</dbReference>
<dbReference type="PRINTS" id="PR00981">
    <property type="entry name" value="TRNASYNTHSER"/>
</dbReference>
<dbReference type="InterPro" id="IPR042103">
    <property type="entry name" value="SerRS_1_N_sf"/>
</dbReference>
<evidence type="ECO:0000313" key="12">
    <source>
        <dbReference type="EMBL" id="KKS09709.1"/>
    </source>
</evidence>
<dbReference type="AlphaFoldDB" id="A0A0G0W9N1"/>
<organism evidence="12 13">
    <name type="scientific">candidate division CPR2 bacterium GW2011_GWC1_41_48</name>
    <dbReference type="NCBI Taxonomy" id="1618344"/>
    <lineage>
        <taxon>Bacteria</taxon>
        <taxon>Bacteria division CPR2</taxon>
    </lineage>
</organism>
<dbReference type="NCBIfam" id="TIGR00414">
    <property type="entry name" value="serS"/>
    <property type="match status" value="1"/>
</dbReference>
<evidence type="ECO:0000256" key="3">
    <source>
        <dbReference type="ARBA" id="ARBA00022741"/>
    </source>
</evidence>
<dbReference type="PATRIC" id="fig|1618344.3.peg.120"/>
<dbReference type="PANTHER" id="PTHR11778">
    <property type="entry name" value="SERYL-TRNA SYNTHETASE"/>
    <property type="match status" value="1"/>
</dbReference>
<evidence type="ECO:0000313" key="13">
    <source>
        <dbReference type="Proteomes" id="UP000033869"/>
    </source>
</evidence>